<feature type="domain" description="SnoaL-like" evidence="1">
    <location>
        <begin position="8"/>
        <end position="132"/>
    </location>
</feature>
<dbReference type="EMBL" id="JAAWWK010000002">
    <property type="protein sequence ID" value="NKI17462.1"/>
    <property type="molecule type" value="Genomic_DNA"/>
</dbReference>
<organism evidence="2 3">
    <name type="scientific">Spongiibacter thalassae</name>
    <dbReference type="NCBI Taxonomy" id="2721624"/>
    <lineage>
        <taxon>Bacteria</taxon>
        <taxon>Pseudomonadati</taxon>
        <taxon>Pseudomonadota</taxon>
        <taxon>Gammaproteobacteria</taxon>
        <taxon>Cellvibrionales</taxon>
        <taxon>Spongiibacteraceae</taxon>
        <taxon>Spongiibacter</taxon>
    </lineage>
</organism>
<evidence type="ECO:0000259" key="1">
    <source>
        <dbReference type="Pfam" id="PF13577"/>
    </source>
</evidence>
<name>A0ABX1GE48_9GAMM</name>
<dbReference type="Gene3D" id="3.10.450.50">
    <property type="match status" value="1"/>
</dbReference>
<dbReference type="Pfam" id="PF13577">
    <property type="entry name" value="SnoaL_4"/>
    <property type="match status" value="1"/>
</dbReference>
<dbReference type="Proteomes" id="UP000765845">
    <property type="component" value="Unassembled WGS sequence"/>
</dbReference>
<protein>
    <submittedName>
        <fullName evidence="2">Nuclear transport factor 2 family protein</fullName>
    </submittedName>
</protein>
<gene>
    <name evidence="2" type="ORF">HCU74_08535</name>
</gene>
<proteinExistence type="predicted"/>
<comment type="caution">
    <text evidence="2">The sequence shown here is derived from an EMBL/GenBank/DDBJ whole genome shotgun (WGS) entry which is preliminary data.</text>
</comment>
<keyword evidence="3" id="KW-1185">Reference proteome</keyword>
<evidence type="ECO:0000313" key="2">
    <source>
        <dbReference type="EMBL" id="NKI17462.1"/>
    </source>
</evidence>
<dbReference type="SUPFAM" id="SSF54427">
    <property type="entry name" value="NTF2-like"/>
    <property type="match status" value="1"/>
</dbReference>
<dbReference type="InterPro" id="IPR032710">
    <property type="entry name" value="NTF2-like_dom_sf"/>
</dbReference>
<dbReference type="RefSeq" id="WP_168449957.1">
    <property type="nucleotide sequence ID" value="NZ_JAAWWK010000002.1"/>
</dbReference>
<sequence>MPKDPVAQLLAIEAIKSLKYRYLRAVDCHDWALLRTTLSDDCSARYDGGKYSYDGADVLIEGLRGHMDSPSVLTMHNCHHPEITLLDDGQAEGKWYLQDLVFNREQNWVLFGTAIYNDKYRLENGEWLLCHTEYDRIMETVNSPIPDTLGFTHSMFSQQ</sequence>
<accession>A0ABX1GE48</accession>
<reference evidence="2 3" key="1">
    <citation type="submission" date="2020-04" db="EMBL/GenBank/DDBJ databases">
        <authorList>
            <person name="Yoon J."/>
        </authorList>
    </citation>
    <scope>NUCLEOTIDE SEQUENCE [LARGE SCALE GENOMIC DNA]</scope>
    <source>
        <strain evidence="2 3">KMU-166</strain>
    </source>
</reference>
<evidence type="ECO:0000313" key="3">
    <source>
        <dbReference type="Proteomes" id="UP000765845"/>
    </source>
</evidence>
<dbReference type="InterPro" id="IPR037401">
    <property type="entry name" value="SnoaL-like"/>
</dbReference>